<gene>
    <name evidence="17" type="ORF">DFR45_1074</name>
</gene>
<evidence type="ECO:0000256" key="8">
    <source>
        <dbReference type="ARBA" id="ARBA00023077"/>
    </source>
</evidence>
<dbReference type="EMBL" id="QPJU01000007">
    <property type="protein sequence ID" value="RCX08924.1"/>
    <property type="molecule type" value="Genomic_DNA"/>
</dbReference>
<protein>
    <submittedName>
        <fullName evidence="17">Vitamin B12 transporter</fullName>
    </submittedName>
</protein>
<evidence type="ECO:0000256" key="5">
    <source>
        <dbReference type="ARBA" id="ARBA00022692"/>
    </source>
</evidence>
<proteinExistence type="inferred from homology"/>
<keyword evidence="18" id="KW-1185">Reference proteome</keyword>
<keyword evidence="6 14" id="KW-0732">Signal</keyword>
<keyword evidence="7" id="KW-0406">Ion transport</keyword>
<feature type="chain" id="PRO_5017009026" evidence="14">
    <location>
        <begin position="29"/>
        <end position="640"/>
    </location>
</feature>
<dbReference type="Pfam" id="PF07715">
    <property type="entry name" value="Plug"/>
    <property type="match status" value="1"/>
</dbReference>
<accession>A0A369ANA1</accession>
<comment type="subcellular location">
    <subcellularLocation>
        <location evidence="1 12">Cell outer membrane</location>
        <topology evidence="1 12">Multi-pass membrane protein</topology>
    </subcellularLocation>
</comment>
<comment type="similarity">
    <text evidence="2 12 13">Belongs to the TonB-dependent receptor family.</text>
</comment>
<comment type="caution">
    <text evidence="17">The sequence shown here is derived from an EMBL/GenBank/DDBJ whole genome shotgun (WGS) entry which is preliminary data.</text>
</comment>
<evidence type="ECO:0000256" key="1">
    <source>
        <dbReference type="ARBA" id="ARBA00004571"/>
    </source>
</evidence>
<evidence type="ECO:0000256" key="11">
    <source>
        <dbReference type="ARBA" id="ARBA00023237"/>
    </source>
</evidence>
<dbReference type="InterPro" id="IPR036942">
    <property type="entry name" value="Beta-barrel_TonB_sf"/>
</dbReference>
<evidence type="ECO:0000256" key="2">
    <source>
        <dbReference type="ARBA" id="ARBA00009810"/>
    </source>
</evidence>
<keyword evidence="9 12" id="KW-0472">Membrane</keyword>
<keyword evidence="10" id="KW-0675">Receptor</keyword>
<dbReference type="GO" id="GO:0006811">
    <property type="term" value="P:monoatomic ion transport"/>
    <property type="evidence" value="ECO:0007669"/>
    <property type="project" value="UniProtKB-KW"/>
</dbReference>
<evidence type="ECO:0000256" key="3">
    <source>
        <dbReference type="ARBA" id="ARBA00022448"/>
    </source>
</evidence>
<organism evidence="17 18">
    <name type="scientific">Extensimonas vulgaris</name>
    <dbReference type="NCBI Taxonomy" id="1031594"/>
    <lineage>
        <taxon>Bacteria</taxon>
        <taxon>Pseudomonadati</taxon>
        <taxon>Pseudomonadota</taxon>
        <taxon>Betaproteobacteria</taxon>
        <taxon>Burkholderiales</taxon>
        <taxon>Comamonadaceae</taxon>
        <taxon>Extensimonas</taxon>
    </lineage>
</organism>
<dbReference type="PROSITE" id="PS52016">
    <property type="entry name" value="TONB_DEPENDENT_REC_3"/>
    <property type="match status" value="1"/>
</dbReference>
<dbReference type="Proteomes" id="UP000252174">
    <property type="component" value="Unassembled WGS sequence"/>
</dbReference>
<evidence type="ECO:0000256" key="7">
    <source>
        <dbReference type="ARBA" id="ARBA00023065"/>
    </source>
</evidence>
<dbReference type="InterPro" id="IPR012910">
    <property type="entry name" value="Plug_dom"/>
</dbReference>
<dbReference type="CDD" id="cd01347">
    <property type="entry name" value="ligand_gated_channel"/>
    <property type="match status" value="1"/>
</dbReference>
<dbReference type="Pfam" id="PF00593">
    <property type="entry name" value="TonB_dep_Rec_b-barrel"/>
    <property type="match status" value="1"/>
</dbReference>
<dbReference type="Gene3D" id="2.40.170.20">
    <property type="entry name" value="TonB-dependent receptor, beta-barrel domain"/>
    <property type="match status" value="1"/>
</dbReference>
<evidence type="ECO:0000256" key="9">
    <source>
        <dbReference type="ARBA" id="ARBA00023136"/>
    </source>
</evidence>
<evidence type="ECO:0000259" key="16">
    <source>
        <dbReference type="Pfam" id="PF07715"/>
    </source>
</evidence>
<name>A0A369ANA1_9BURK</name>
<keyword evidence="4 12" id="KW-1134">Transmembrane beta strand</keyword>
<evidence type="ECO:0000259" key="15">
    <source>
        <dbReference type="Pfam" id="PF00593"/>
    </source>
</evidence>
<dbReference type="InterPro" id="IPR039426">
    <property type="entry name" value="TonB-dep_rcpt-like"/>
</dbReference>
<dbReference type="OrthoDB" id="183532at2"/>
<evidence type="ECO:0000256" key="4">
    <source>
        <dbReference type="ARBA" id="ARBA00022452"/>
    </source>
</evidence>
<evidence type="ECO:0000256" key="14">
    <source>
        <dbReference type="SAM" id="SignalP"/>
    </source>
</evidence>
<dbReference type="Gene3D" id="2.170.130.10">
    <property type="entry name" value="TonB-dependent receptor, plug domain"/>
    <property type="match status" value="1"/>
</dbReference>
<sequence length="640" mass="69460">MKNRLPFARSAVPLLRAPAACCALSALAAALPSAQAQTLVAQNLRAPSLQEVVVTATRAPQPLSDLVADMSIVDRETIENSGATGVADVLARLPGVEIARNGGPGNATSVFLRGAESRFTAVYIDGVRVDSQSTGGASWEQIPLAQIERIEVLRGPAAAVYGSDAIGGVIQLFTRKGEGPPAPYVSVGVGNRGTRKLEAGVSGATGVDNAFDYALSLAHERSDGWDIRAGVPHNPDRDGYRSTSGHARLGLKIDARHRLDATLLGNQLNSGYDDYMSSAPTPSTPLVDDRNKERLRTAGLTWTADWTDAYTMRLSATDTFSRYETSPSPYLTETRLRNYLWQNDYRLGVHRFSAALERREDELTNPALDAWSTAIRGSRAQNALALGYGLHAGAHTLQLHWRHDDDSEFGIKNTASAAYGYAFAPHWRATASWGSAFRAPTLYQRFSEYGNPALQPETSYNAELGLRYDQGHSSASLVVYRNRVSNLINFVGAGTCASAYGCYANTAHARYQGVTLAGSQRWGGVQLHGSIDWQDPRNLDTDKRLARRAQRYATLGADTRLADWTLGGEVQAAGQRFDDAANKTRLGGYTLFNLHASTPVARDTQLLARVDNLGDKRYQLANTYVPPGRMLYVGLKWAPQ</sequence>
<evidence type="ECO:0000256" key="12">
    <source>
        <dbReference type="PROSITE-ProRule" id="PRU01360"/>
    </source>
</evidence>
<dbReference type="GO" id="GO:0009279">
    <property type="term" value="C:cell outer membrane"/>
    <property type="evidence" value="ECO:0007669"/>
    <property type="project" value="UniProtKB-SubCell"/>
</dbReference>
<dbReference type="PANTHER" id="PTHR30069:SF53">
    <property type="entry name" value="COLICIN I RECEPTOR-RELATED"/>
    <property type="match status" value="1"/>
</dbReference>
<evidence type="ECO:0000313" key="17">
    <source>
        <dbReference type="EMBL" id="RCX08924.1"/>
    </source>
</evidence>
<dbReference type="SUPFAM" id="SSF56935">
    <property type="entry name" value="Porins"/>
    <property type="match status" value="1"/>
</dbReference>
<evidence type="ECO:0000313" key="18">
    <source>
        <dbReference type="Proteomes" id="UP000252174"/>
    </source>
</evidence>
<feature type="signal peptide" evidence="14">
    <location>
        <begin position="1"/>
        <end position="28"/>
    </location>
</feature>
<dbReference type="AlphaFoldDB" id="A0A369ANA1"/>
<reference evidence="17 18" key="1">
    <citation type="submission" date="2018-07" db="EMBL/GenBank/DDBJ databases">
        <title>Genomic Encyclopedia of Type Strains, Phase IV (KMG-IV): sequencing the most valuable type-strain genomes for metagenomic binning, comparative biology and taxonomic classification.</title>
        <authorList>
            <person name="Goeker M."/>
        </authorList>
    </citation>
    <scope>NUCLEOTIDE SEQUENCE [LARGE SCALE GENOMIC DNA]</scope>
    <source>
        <strain evidence="17 18">DSM 100911</strain>
    </source>
</reference>
<dbReference type="InterPro" id="IPR037066">
    <property type="entry name" value="Plug_dom_sf"/>
</dbReference>
<evidence type="ECO:0000256" key="10">
    <source>
        <dbReference type="ARBA" id="ARBA00023170"/>
    </source>
</evidence>
<keyword evidence="5 12" id="KW-0812">Transmembrane</keyword>
<evidence type="ECO:0000256" key="6">
    <source>
        <dbReference type="ARBA" id="ARBA00022729"/>
    </source>
</evidence>
<dbReference type="PANTHER" id="PTHR30069">
    <property type="entry name" value="TONB-DEPENDENT OUTER MEMBRANE RECEPTOR"/>
    <property type="match status" value="1"/>
</dbReference>
<dbReference type="InterPro" id="IPR000531">
    <property type="entry name" value="Beta-barrel_TonB"/>
</dbReference>
<dbReference type="RefSeq" id="WP_114483774.1">
    <property type="nucleotide sequence ID" value="NZ_QPJU01000007.1"/>
</dbReference>
<keyword evidence="11 12" id="KW-0998">Cell outer membrane</keyword>
<dbReference type="GO" id="GO:0015889">
    <property type="term" value="P:cobalamin transport"/>
    <property type="evidence" value="ECO:0007669"/>
    <property type="project" value="TreeGrafter"/>
</dbReference>
<keyword evidence="3 12" id="KW-0813">Transport</keyword>
<keyword evidence="8 13" id="KW-0798">TonB box</keyword>
<feature type="domain" description="TonB-dependent receptor-like beta-barrel" evidence="15">
    <location>
        <begin position="256"/>
        <end position="613"/>
    </location>
</feature>
<evidence type="ECO:0000256" key="13">
    <source>
        <dbReference type="RuleBase" id="RU003357"/>
    </source>
</evidence>
<feature type="domain" description="TonB-dependent receptor plug" evidence="16">
    <location>
        <begin position="64"/>
        <end position="169"/>
    </location>
</feature>